<dbReference type="SMART" id="SM00342">
    <property type="entry name" value="HTH_ARAC"/>
    <property type="match status" value="1"/>
</dbReference>
<dbReference type="Proteomes" id="UP000239480">
    <property type="component" value="Unassembled WGS sequence"/>
</dbReference>
<evidence type="ECO:0000256" key="1">
    <source>
        <dbReference type="ARBA" id="ARBA00023015"/>
    </source>
</evidence>
<organism evidence="5 6">
    <name type="scientific">Aliiruegeria haliotis</name>
    <dbReference type="NCBI Taxonomy" id="1280846"/>
    <lineage>
        <taxon>Bacteria</taxon>
        <taxon>Pseudomonadati</taxon>
        <taxon>Pseudomonadota</taxon>
        <taxon>Alphaproteobacteria</taxon>
        <taxon>Rhodobacterales</taxon>
        <taxon>Roseobacteraceae</taxon>
        <taxon>Aliiruegeria</taxon>
    </lineage>
</organism>
<dbReference type="PANTHER" id="PTHR47894:SF1">
    <property type="entry name" value="HTH-TYPE TRANSCRIPTIONAL REGULATOR VQSM"/>
    <property type="match status" value="1"/>
</dbReference>
<evidence type="ECO:0000313" key="5">
    <source>
        <dbReference type="EMBL" id="PRY20640.1"/>
    </source>
</evidence>
<dbReference type="InterPro" id="IPR032687">
    <property type="entry name" value="AraC-type_N"/>
</dbReference>
<evidence type="ECO:0000259" key="4">
    <source>
        <dbReference type="PROSITE" id="PS01124"/>
    </source>
</evidence>
<gene>
    <name evidence="5" type="ORF">CLV78_11213</name>
</gene>
<dbReference type="OrthoDB" id="9805730at2"/>
<evidence type="ECO:0000313" key="6">
    <source>
        <dbReference type="Proteomes" id="UP000239480"/>
    </source>
</evidence>
<protein>
    <submittedName>
        <fullName evidence="5">AraC-like DNA-binding protein</fullName>
    </submittedName>
</protein>
<dbReference type="GO" id="GO:0000976">
    <property type="term" value="F:transcription cis-regulatory region binding"/>
    <property type="evidence" value="ECO:0007669"/>
    <property type="project" value="TreeGrafter"/>
</dbReference>
<keyword evidence="1" id="KW-0805">Transcription regulation</keyword>
<evidence type="ECO:0000256" key="3">
    <source>
        <dbReference type="ARBA" id="ARBA00023163"/>
    </source>
</evidence>
<name>A0A2T0RHR2_9RHOB</name>
<dbReference type="AlphaFoldDB" id="A0A2T0RHR2"/>
<dbReference type="InterPro" id="IPR009057">
    <property type="entry name" value="Homeodomain-like_sf"/>
</dbReference>
<dbReference type="Pfam" id="PF12625">
    <property type="entry name" value="Arabinose_bd"/>
    <property type="match status" value="1"/>
</dbReference>
<proteinExistence type="predicted"/>
<dbReference type="SUPFAM" id="SSF46689">
    <property type="entry name" value="Homeodomain-like"/>
    <property type="match status" value="1"/>
</dbReference>
<dbReference type="InterPro" id="IPR018060">
    <property type="entry name" value="HTH_AraC"/>
</dbReference>
<dbReference type="PANTHER" id="PTHR47894">
    <property type="entry name" value="HTH-TYPE TRANSCRIPTIONAL REGULATOR GADX"/>
    <property type="match status" value="1"/>
</dbReference>
<sequence>MPDMSILRLKQLAEVLKREPAAEQVLIPILRSVGVSTTMLADPRCRISYRQEAGFVRRVCDALEDPLCVSRAALSICEADNLVAYVARSCETLEQAIVLASRYLPLADSDAILKMTTIGDGALVSVHNRTGIMDTEYRHREFLLFLLLARMRQFARTNVTPVHMTLRHDVRGHKAGLERLAGCPVHVEQQANGLMLSRAALDLPIPTADPELHVYLKQHGDLLLSDRAGISFAVSDQVEAELQQSLPGKLPTSDAIAKRIGMSRRNMARKLKEEHRSYRSILDDVRQNLAKTMMRDAYSLSEIAFLLDYADQSGFSTAFKRWTGRTPTEYRATQGE</sequence>
<keyword evidence="6" id="KW-1185">Reference proteome</keyword>
<keyword evidence="2 5" id="KW-0238">DNA-binding</keyword>
<dbReference type="EMBL" id="PVTD01000012">
    <property type="protein sequence ID" value="PRY20640.1"/>
    <property type="molecule type" value="Genomic_DNA"/>
</dbReference>
<dbReference type="Pfam" id="PF12833">
    <property type="entry name" value="HTH_18"/>
    <property type="match status" value="1"/>
</dbReference>
<comment type="caution">
    <text evidence="5">The sequence shown here is derived from an EMBL/GenBank/DDBJ whole genome shotgun (WGS) entry which is preliminary data.</text>
</comment>
<keyword evidence="3" id="KW-0804">Transcription</keyword>
<dbReference type="GO" id="GO:0005829">
    <property type="term" value="C:cytosol"/>
    <property type="evidence" value="ECO:0007669"/>
    <property type="project" value="TreeGrafter"/>
</dbReference>
<reference evidence="5 6" key="1">
    <citation type="submission" date="2018-03" db="EMBL/GenBank/DDBJ databases">
        <title>Genomic Encyclopedia of Archaeal and Bacterial Type Strains, Phase II (KMG-II): from individual species to whole genera.</title>
        <authorList>
            <person name="Goeker M."/>
        </authorList>
    </citation>
    <scope>NUCLEOTIDE SEQUENCE [LARGE SCALE GENOMIC DNA]</scope>
    <source>
        <strain evidence="5 6">DSM 29328</strain>
    </source>
</reference>
<dbReference type="Gene3D" id="1.10.10.60">
    <property type="entry name" value="Homeodomain-like"/>
    <property type="match status" value="1"/>
</dbReference>
<evidence type="ECO:0000256" key="2">
    <source>
        <dbReference type="ARBA" id="ARBA00023125"/>
    </source>
</evidence>
<dbReference type="PROSITE" id="PS01124">
    <property type="entry name" value="HTH_ARAC_FAMILY_2"/>
    <property type="match status" value="1"/>
</dbReference>
<accession>A0A2T0RHR2</accession>
<feature type="domain" description="HTH araC/xylS-type" evidence="4">
    <location>
        <begin position="236"/>
        <end position="333"/>
    </location>
</feature>
<dbReference type="GO" id="GO:0003700">
    <property type="term" value="F:DNA-binding transcription factor activity"/>
    <property type="evidence" value="ECO:0007669"/>
    <property type="project" value="InterPro"/>
</dbReference>